<reference evidence="1 2" key="1">
    <citation type="submission" date="2020-04" db="EMBL/GenBank/DDBJ databases">
        <title>Chromosome-level genome assembly of a cyprinid fish Onychostoma macrolepis by integration of Nanopore Sequencing, Bionano and Hi-C technology.</title>
        <authorList>
            <person name="Wang D."/>
        </authorList>
    </citation>
    <scope>NUCLEOTIDE SEQUENCE [LARGE SCALE GENOMIC DNA]</scope>
    <source>
        <strain evidence="1">SWU-2019</strain>
        <tissue evidence="1">Muscle</tissue>
    </source>
</reference>
<dbReference type="Proteomes" id="UP000579812">
    <property type="component" value="Unassembled WGS sequence"/>
</dbReference>
<dbReference type="AlphaFoldDB" id="A0A7J6D4F9"/>
<evidence type="ECO:0000313" key="2">
    <source>
        <dbReference type="Proteomes" id="UP000579812"/>
    </source>
</evidence>
<evidence type="ECO:0000313" key="1">
    <source>
        <dbReference type="EMBL" id="KAF4114116.1"/>
    </source>
</evidence>
<organism evidence="1 2">
    <name type="scientific">Onychostoma macrolepis</name>
    <dbReference type="NCBI Taxonomy" id="369639"/>
    <lineage>
        <taxon>Eukaryota</taxon>
        <taxon>Metazoa</taxon>
        <taxon>Chordata</taxon>
        <taxon>Craniata</taxon>
        <taxon>Vertebrata</taxon>
        <taxon>Euteleostomi</taxon>
        <taxon>Actinopterygii</taxon>
        <taxon>Neopterygii</taxon>
        <taxon>Teleostei</taxon>
        <taxon>Ostariophysi</taxon>
        <taxon>Cypriniformes</taxon>
        <taxon>Cyprinidae</taxon>
        <taxon>Acrossocheilinae</taxon>
        <taxon>Onychostoma</taxon>
    </lineage>
</organism>
<dbReference type="EMBL" id="JAAMOB010000004">
    <property type="protein sequence ID" value="KAF4114116.1"/>
    <property type="molecule type" value="Genomic_DNA"/>
</dbReference>
<accession>A0A7J6D4F9</accession>
<gene>
    <name evidence="1" type="ORF">G5714_004339</name>
</gene>
<comment type="caution">
    <text evidence="1">The sequence shown here is derived from an EMBL/GenBank/DDBJ whole genome shotgun (WGS) entry which is preliminary data.</text>
</comment>
<proteinExistence type="predicted"/>
<name>A0A7J6D4F9_9TELE</name>
<protein>
    <submittedName>
        <fullName evidence="1">Uncharacterized protein</fullName>
    </submittedName>
</protein>
<keyword evidence="2" id="KW-1185">Reference proteome</keyword>
<sequence>MTGNSGVSSMVAEDIIMAFIMAGGSGVANRTGQAATLANEVADEAALAGVDSGFHQKRLYPESSFVSMKSDASMDPPISFNSGLRICYLWLKNPDQFETKWAKSHRITFLSGEANGEDTLSVCSETIAEDFSQPAPQTDASTSMGFRRNVNKVETDSVRALYKRSLELDCTLKELDCELRSLKLKN</sequence>